<evidence type="ECO:0000313" key="3">
    <source>
        <dbReference type="Proteomes" id="UP001225644"/>
    </source>
</evidence>
<comment type="caution">
    <text evidence="2">The sequence shown here is derived from an EMBL/GenBank/DDBJ whole genome shotgun (WGS) entry which is preliminary data.</text>
</comment>
<dbReference type="Proteomes" id="UP001225644">
    <property type="component" value="Unassembled WGS sequence"/>
</dbReference>
<evidence type="ECO:0000313" key="2">
    <source>
        <dbReference type="EMBL" id="MDQ0287323.1"/>
    </source>
</evidence>
<dbReference type="Pfam" id="PF09918">
    <property type="entry name" value="DUF2148"/>
    <property type="match status" value="1"/>
</dbReference>
<dbReference type="PANTHER" id="PTHR40101">
    <property type="entry name" value="CONSERVED PROTEIN"/>
    <property type="match status" value="1"/>
</dbReference>
<dbReference type="PANTHER" id="PTHR40101:SF1">
    <property type="entry name" value="4FE-4S DOMAIN-CONTAINING PROTEIN"/>
    <property type="match status" value="1"/>
</dbReference>
<name>A0ABU0B3M1_9FIRM</name>
<gene>
    <name evidence="2" type="ORF">J2Z49_002444</name>
</gene>
<reference evidence="2 3" key="1">
    <citation type="submission" date="2023-07" db="EMBL/GenBank/DDBJ databases">
        <title>Genomic Encyclopedia of Type Strains, Phase IV (KMG-IV): sequencing the most valuable type-strain genomes for metagenomic binning, comparative biology and taxonomic classification.</title>
        <authorList>
            <person name="Goeker M."/>
        </authorList>
    </citation>
    <scope>NUCLEOTIDE SEQUENCE [LARGE SCALE GENOMIC DNA]</scope>
    <source>
        <strain evidence="2 3">DSM 12396</strain>
    </source>
</reference>
<evidence type="ECO:0000259" key="1">
    <source>
        <dbReference type="Pfam" id="PF09918"/>
    </source>
</evidence>
<accession>A0ABU0B3M1</accession>
<dbReference type="RefSeq" id="WP_307403187.1">
    <property type="nucleotide sequence ID" value="NZ_JAUSUX010000023.1"/>
</dbReference>
<organism evidence="2 3">
    <name type="scientific">Desulfofundulus luciae</name>
    <dbReference type="NCBI Taxonomy" id="74702"/>
    <lineage>
        <taxon>Bacteria</taxon>
        <taxon>Bacillati</taxon>
        <taxon>Bacillota</taxon>
        <taxon>Clostridia</taxon>
        <taxon>Eubacteriales</taxon>
        <taxon>Peptococcaceae</taxon>
        <taxon>Desulfofundulus</taxon>
    </lineage>
</organism>
<proteinExistence type="predicted"/>
<sequence>MPRIYLKEFPEYSPQDLARKDVVVEAAKLMAAAAITSPRGGGIDQVEVEIVYGEEEQEVLARKVEELGRMRKAKIWRNRLFSEAVMVREADAVLLIGNYRAAEYPLDSGCGLCTGKPSCYDLYAKRVTKAGALIDLVDEEPDPNKLVNGPLCGFKVLDHGHAVGSALLMARRLFIDAMPLFSVSVAAQKLGYCPKSQFVVGILLAARNKNPFVDILPDYHVLNLERVYSTLRKQYILARMVYWYDQRSWYPPEKSGQGALEPEQE</sequence>
<protein>
    <submittedName>
        <fullName evidence="2">Ferredoxin-like protein</fullName>
    </submittedName>
</protein>
<dbReference type="EMBL" id="JAUSUX010000023">
    <property type="protein sequence ID" value="MDQ0287323.1"/>
    <property type="molecule type" value="Genomic_DNA"/>
</dbReference>
<keyword evidence="3" id="KW-1185">Reference proteome</keyword>
<feature type="domain" description="DUF2148" evidence="1">
    <location>
        <begin position="149"/>
        <end position="214"/>
    </location>
</feature>
<dbReference type="InterPro" id="IPR019224">
    <property type="entry name" value="DUF2148"/>
</dbReference>